<dbReference type="RefSeq" id="WP_173210847.1">
    <property type="nucleotide sequence ID" value="NZ_CP053697.2"/>
</dbReference>
<name>A0A6M8FWB7_9GAMM</name>
<protein>
    <recommendedName>
        <fullName evidence="3">Lipoprotein</fullName>
    </recommendedName>
</protein>
<dbReference type="KEGG" id="pcam:HNE05_18105"/>
<dbReference type="Proteomes" id="UP000501379">
    <property type="component" value="Chromosome"/>
</dbReference>
<reference evidence="1" key="1">
    <citation type="submission" date="2020-07" db="EMBL/GenBank/DDBJ databases">
        <title>Nitrate ammonifying Pseudomonas campi sp. nov. isolated from German agricultural grassland.</title>
        <authorList>
            <person name="Timsy T."/>
            <person name="Ulrich A."/>
            <person name="Spanner T."/>
            <person name="Foesel B."/>
            <person name="Kolb S."/>
            <person name="Horn M.A."/>
            <person name="Behrendt U."/>
        </authorList>
    </citation>
    <scope>NUCLEOTIDE SEQUENCE</scope>
    <source>
        <strain evidence="1">S1-A32-2</strain>
    </source>
</reference>
<keyword evidence="2" id="KW-1185">Reference proteome</keyword>
<evidence type="ECO:0008006" key="3">
    <source>
        <dbReference type="Google" id="ProtNLM"/>
    </source>
</evidence>
<organism evidence="1 2">
    <name type="scientific">Aquipseudomonas campi</name>
    <dbReference type="NCBI Taxonomy" id="2731681"/>
    <lineage>
        <taxon>Bacteria</taxon>
        <taxon>Pseudomonadati</taxon>
        <taxon>Pseudomonadota</taxon>
        <taxon>Gammaproteobacteria</taxon>
        <taxon>Pseudomonadales</taxon>
        <taxon>Pseudomonadaceae</taxon>
        <taxon>Aquipseudomonas</taxon>
    </lineage>
</organism>
<evidence type="ECO:0000313" key="1">
    <source>
        <dbReference type="EMBL" id="QKE65188.1"/>
    </source>
</evidence>
<dbReference type="AlphaFoldDB" id="A0A6M8FWB7"/>
<sequence>MTKTLGIFGAMLLAGCTTQSKYVYIVDFHNACSYSVDIDVNEYSNAKKPLHLVKTLQPGESTEILSYISFSDELENGFPDTYQLQLSANQREIVLDKNNFLSHLKETTIGDPGNTVDIWKISSDQLCP</sequence>
<proteinExistence type="predicted"/>
<dbReference type="EMBL" id="CP053697">
    <property type="protein sequence ID" value="QKE65188.1"/>
    <property type="molecule type" value="Genomic_DNA"/>
</dbReference>
<gene>
    <name evidence="1" type="ORF">HNE05_18105</name>
</gene>
<evidence type="ECO:0000313" key="2">
    <source>
        <dbReference type="Proteomes" id="UP000501379"/>
    </source>
</evidence>
<accession>A0A6M8FWB7</accession>
<dbReference type="PROSITE" id="PS51257">
    <property type="entry name" value="PROKAR_LIPOPROTEIN"/>
    <property type="match status" value="1"/>
</dbReference>